<dbReference type="PROSITE" id="PS50157">
    <property type="entry name" value="ZINC_FINGER_C2H2_2"/>
    <property type="match status" value="2"/>
</dbReference>
<dbReference type="FunFam" id="3.30.160.60:FF:000758">
    <property type="entry name" value="C2H2 transcription factor, putative"/>
    <property type="match status" value="1"/>
</dbReference>
<feature type="domain" description="C2H2-type" evidence="11">
    <location>
        <begin position="142"/>
        <end position="172"/>
    </location>
</feature>
<evidence type="ECO:0000256" key="10">
    <source>
        <dbReference type="SAM" id="MobiDB-lite"/>
    </source>
</evidence>
<dbReference type="InterPro" id="IPR051059">
    <property type="entry name" value="VerF-like"/>
</dbReference>
<evidence type="ECO:0000256" key="8">
    <source>
        <dbReference type="ARBA" id="ARBA00023242"/>
    </source>
</evidence>
<evidence type="ECO:0000256" key="6">
    <source>
        <dbReference type="ARBA" id="ARBA00023015"/>
    </source>
</evidence>
<dbReference type="EMBL" id="DS572697">
    <property type="protein sequence ID" value="EGY20270.1"/>
    <property type="molecule type" value="Genomic_DNA"/>
</dbReference>
<dbReference type="GO" id="GO:0000978">
    <property type="term" value="F:RNA polymerase II cis-regulatory region sequence-specific DNA binding"/>
    <property type="evidence" value="ECO:0007669"/>
    <property type="project" value="InterPro"/>
</dbReference>
<evidence type="ECO:0000256" key="3">
    <source>
        <dbReference type="ARBA" id="ARBA00022737"/>
    </source>
</evidence>
<dbReference type="PANTHER" id="PTHR40626">
    <property type="entry name" value="MIP31509P"/>
    <property type="match status" value="1"/>
</dbReference>
<evidence type="ECO:0000313" key="13">
    <source>
        <dbReference type="Proteomes" id="UP000001611"/>
    </source>
</evidence>
<feature type="region of interest" description="Disordered" evidence="10">
    <location>
        <begin position="348"/>
        <end position="383"/>
    </location>
</feature>
<feature type="compositionally biased region" description="Basic and acidic residues" evidence="10">
    <location>
        <begin position="90"/>
        <end position="101"/>
    </location>
</feature>
<dbReference type="GeneID" id="20703749"/>
<accession>G2WVE5</accession>
<dbReference type="OMA" id="DMSLHHN"/>
<feature type="compositionally biased region" description="Pro residues" evidence="10">
    <location>
        <begin position="401"/>
        <end position="411"/>
    </location>
</feature>
<keyword evidence="3" id="KW-0677">Repeat</keyword>
<keyword evidence="4 9" id="KW-0863">Zinc-finger</keyword>
<evidence type="ECO:0000256" key="1">
    <source>
        <dbReference type="ARBA" id="ARBA00004123"/>
    </source>
</evidence>
<protein>
    <recommendedName>
        <fullName evidence="11">C2H2-type domain-containing protein</fullName>
    </recommendedName>
</protein>
<dbReference type="FunFam" id="3.30.160.60:FF:000606">
    <property type="entry name" value="C2H2 transcription factor, putative"/>
    <property type="match status" value="1"/>
</dbReference>
<evidence type="ECO:0000256" key="5">
    <source>
        <dbReference type="ARBA" id="ARBA00022833"/>
    </source>
</evidence>
<feature type="region of interest" description="Disordered" evidence="10">
    <location>
        <begin position="395"/>
        <end position="434"/>
    </location>
</feature>
<dbReference type="GO" id="GO:0000785">
    <property type="term" value="C:chromatin"/>
    <property type="evidence" value="ECO:0007669"/>
    <property type="project" value="TreeGrafter"/>
</dbReference>
<dbReference type="PANTHER" id="PTHR40626:SF32">
    <property type="entry name" value="ZINC FINGER PROTEIN RST2"/>
    <property type="match status" value="1"/>
</dbReference>
<feature type="domain" description="C2H2-type" evidence="11">
    <location>
        <begin position="173"/>
        <end position="200"/>
    </location>
</feature>
<dbReference type="InterPro" id="IPR036236">
    <property type="entry name" value="Znf_C2H2_sf"/>
</dbReference>
<evidence type="ECO:0000259" key="11">
    <source>
        <dbReference type="PROSITE" id="PS50157"/>
    </source>
</evidence>
<dbReference type="AlphaFoldDB" id="G2WVE5"/>
<keyword evidence="13" id="KW-1185">Reference proteome</keyword>
<feature type="region of interest" description="Disordered" evidence="10">
    <location>
        <begin position="15"/>
        <end position="140"/>
    </location>
</feature>
<evidence type="ECO:0000256" key="2">
    <source>
        <dbReference type="ARBA" id="ARBA00022723"/>
    </source>
</evidence>
<dbReference type="InterPro" id="IPR013087">
    <property type="entry name" value="Znf_C2H2_type"/>
</dbReference>
<reference evidence="12 13" key="1">
    <citation type="submission" date="2008-03" db="EMBL/GenBank/DDBJ databases">
        <title>The Genome Sequence of Verticillium dahliae VdLs.17.</title>
        <authorList>
            <consortium name="The Broad Institute Genome Sequencing Platform"/>
            <person name="Ma L.-J.J."/>
            <person name="Klosterman S.J."/>
            <person name="Subbarao K."/>
            <person name="Dobinson K."/>
            <person name="Veronese P."/>
            <person name="Kang S."/>
            <person name="Gold S.E."/>
            <person name="Young S."/>
            <person name="Jaffe D."/>
            <person name="Gnerre S."/>
            <person name="Berlin A."/>
            <person name="Heiman D."/>
            <person name="Hepburn T."/>
            <person name="Sykes S."/>
            <person name="Alvarado L."/>
            <person name="Kodira C.D."/>
            <person name="Lander E."/>
            <person name="Galagan J."/>
            <person name="Nusbaum C."/>
            <person name="Birren B."/>
        </authorList>
    </citation>
    <scope>NUCLEOTIDE SEQUENCE [LARGE SCALE GENOMIC DNA]</scope>
    <source>
        <strain evidence="13">VdLs.17 / ATCC MYA-4575 / FGSC 10137</strain>
    </source>
</reference>
<keyword evidence="2" id="KW-0479">Metal-binding</keyword>
<feature type="region of interest" description="Disordered" evidence="10">
    <location>
        <begin position="217"/>
        <end position="258"/>
    </location>
</feature>
<keyword evidence="8" id="KW-0539">Nucleus</keyword>
<dbReference type="SUPFAM" id="SSF57667">
    <property type="entry name" value="beta-beta-alpha zinc fingers"/>
    <property type="match status" value="1"/>
</dbReference>
<dbReference type="KEGG" id="vda:VDAG_02286"/>
<dbReference type="GO" id="GO:0051701">
    <property type="term" value="P:biological process involved in interaction with host"/>
    <property type="evidence" value="ECO:0007669"/>
    <property type="project" value="UniProtKB-ARBA"/>
</dbReference>
<name>G2WVE5_VERDV</name>
<keyword evidence="5" id="KW-0862">Zinc</keyword>
<proteinExistence type="predicted"/>
<dbReference type="OrthoDB" id="624345at2759"/>
<feature type="compositionally biased region" description="Polar residues" evidence="10">
    <location>
        <begin position="354"/>
        <end position="370"/>
    </location>
</feature>
<sequence length="609" mass="66274">MAAFRPVNTLLAAAAAQNEDEMTTSPLTPRPNTAPHAQQRPDTIPEDAATPTRASFAGNALASQKPLPSSPFPDAVQIPESADGSVPTRENSRHSRKSRDSEDVDMDDSDGDTAAGDEGVSDDDSVNGDGSRSGKKKKSQRFYCTDYPPCNLSFTRSEHLARHIRKHTGERPFQCHCSRRFSRLDNLRQHAQTVHVNEDIPMDSLAATGARFQRQIRTDRVRQAAGRSRASTAGSGGGPVRGHSKSLSTSSIGSVGSVGPAFASTQDIRRRPPPLVMADPHLARNLGYLFDGPEQPSLELDHGITGDLALEIPQHYPRLTSHASSAWSGRRDSTSSAADEAWRRRTWHPESRGFQPNSSSHLSNVVTPGQFQPGPPLPAANVMNPQQTVRLPGIESFDPLLPRPATPPRRNPSPMMIDAEPKGQPTHVGADDRRNWDMGLHRGLTRLDLRSNNVTPPHDSAGAWANEVNQAVQAQAEQVRVNPPTVRFELGTPPTHPNTAPFNRTHHQYTMSAPMVSTPRDSKRHGWYHGPLAQQAQGELVRGPRVDRMEHPNMTAFSGFPGREPPREPPSQPQPHSQQPGGDRTAENSSRFDALVAVAASEGSTATAY</sequence>
<dbReference type="GO" id="GO:0005634">
    <property type="term" value="C:nucleus"/>
    <property type="evidence" value="ECO:0007669"/>
    <property type="project" value="UniProtKB-SubCell"/>
</dbReference>
<evidence type="ECO:0000256" key="4">
    <source>
        <dbReference type="ARBA" id="ARBA00022771"/>
    </source>
</evidence>
<keyword evidence="6" id="KW-0805">Transcription regulation</keyword>
<feature type="region of interest" description="Disordered" evidence="10">
    <location>
        <begin position="515"/>
        <end position="609"/>
    </location>
</feature>
<dbReference type="Proteomes" id="UP000001611">
    <property type="component" value="Chromosome 7"/>
</dbReference>
<dbReference type="GO" id="GO:0008270">
    <property type="term" value="F:zinc ion binding"/>
    <property type="evidence" value="ECO:0007669"/>
    <property type="project" value="UniProtKB-KW"/>
</dbReference>
<dbReference type="STRING" id="498257.G2WVE5"/>
<dbReference type="GO" id="GO:0000981">
    <property type="term" value="F:DNA-binding transcription factor activity, RNA polymerase II-specific"/>
    <property type="evidence" value="ECO:0007669"/>
    <property type="project" value="InterPro"/>
</dbReference>
<feature type="compositionally biased region" description="Low complexity" evidence="10">
    <location>
        <begin position="223"/>
        <end position="233"/>
    </location>
</feature>
<dbReference type="InParanoid" id="G2WVE5"/>
<dbReference type="Gene3D" id="3.30.160.60">
    <property type="entry name" value="Classic Zinc Finger"/>
    <property type="match status" value="2"/>
</dbReference>
<dbReference type="eggNOG" id="KOG1721">
    <property type="taxonomic scope" value="Eukaryota"/>
</dbReference>
<evidence type="ECO:0000256" key="7">
    <source>
        <dbReference type="ARBA" id="ARBA00023163"/>
    </source>
</evidence>
<evidence type="ECO:0000313" key="12">
    <source>
        <dbReference type="EMBL" id="EGY20270.1"/>
    </source>
</evidence>
<gene>
    <name evidence="12" type="ORF">VDAG_02286</name>
</gene>
<organism evidence="12 13">
    <name type="scientific">Verticillium dahliae (strain VdLs.17 / ATCC MYA-4575 / FGSC 10137)</name>
    <name type="common">Verticillium wilt</name>
    <dbReference type="NCBI Taxonomy" id="498257"/>
    <lineage>
        <taxon>Eukaryota</taxon>
        <taxon>Fungi</taxon>
        <taxon>Dikarya</taxon>
        <taxon>Ascomycota</taxon>
        <taxon>Pezizomycotina</taxon>
        <taxon>Sordariomycetes</taxon>
        <taxon>Hypocreomycetidae</taxon>
        <taxon>Glomerellales</taxon>
        <taxon>Plectosphaerellaceae</taxon>
        <taxon>Verticillium</taxon>
    </lineage>
</organism>
<evidence type="ECO:0000256" key="9">
    <source>
        <dbReference type="PROSITE-ProRule" id="PRU00042"/>
    </source>
</evidence>
<feature type="compositionally biased region" description="Low complexity" evidence="10">
    <location>
        <begin position="245"/>
        <end position="258"/>
    </location>
</feature>
<feature type="compositionally biased region" description="Acidic residues" evidence="10">
    <location>
        <begin position="102"/>
        <end position="111"/>
    </location>
</feature>
<feature type="compositionally biased region" description="Basic and acidic residues" evidence="10">
    <location>
        <begin position="542"/>
        <end position="551"/>
    </location>
</feature>
<keyword evidence="7" id="KW-0804">Transcription</keyword>
<comment type="subcellular location">
    <subcellularLocation>
        <location evidence="1">Nucleus</location>
    </subcellularLocation>
</comment>
<dbReference type="HOGENOM" id="CLU_008830_0_0_1"/>
<dbReference type="RefSeq" id="XP_009656610.1">
    <property type="nucleotide sequence ID" value="XM_009658315.1"/>
</dbReference>